<name>A0ABQ9GN69_9NEOP</name>
<dbReference type="PANTHER" id="PTHR46609">
    <property type="entry name" value="EXONUCLEASE, PHAGE-TYPE/RECB, C-TERMINAL DOMAIN-CONTAINING PROTEIN"/>
    <property type="match status" value="1"/>
</dbReference>
<feature type="compositionally biased region" description="Polar residues" evidence="1">
    <location>
        <begin position="247"/>
        <end position="265"/>
    </location>
</feature>
<keyword evidence="5" id="KW-1185">Reference proteome</keyword>
<protein>
    <recommendedName>
        <fullName evidence="6">YqaJ viral recombinase domain-containing protein</fullName>
    </recommendedName>
</protein>
<dbReference type="SUPFAM" id="SSF52980">
    <property type="entry name" value="Restriction endonuclease-like"/>
    <property type="match status" value="1"/>
</dbReference>
<feature type="domain" description="Mutator-like transposase" evidence="3">
    <location>
        <begin position="38"/>
        <end position="160"/>
    </location>
</feature>
<dbReference type="Gene3D" id="3.90.320.10">
    <property type="match status" value="1"/>
</dbReference>
<dbReference type="Pfam" id="PF09588">
    <property type="entry name" value="YqaJ"/>
    <property type="match status" value="1"/>
</dbReference>
<dbReference type="InterPro" id="IPR011604">
    <property type="entry name" value="PDDEXK-like_dom_sf"/>
</dbReference>
<dbReference type="PANTHER" id="PTHR46609:SF8">
    <property type="entry name" value="YQAJ VIRAL RECOMBINASE DOMAIN-CONTAINING PROTEIN"/>
    <property type="match status" value="1"/>
</dbReference>
<evidence type="ECO:0008006" key="6">
    <source>
        <dbReference type="Google" id="ProtNLM"/>
    </source>
</evidence>
<evidence type="ECO:0000313" key="5">
    <source>
        <dbReference type="Proteomes" id="UP001159363"/>
    </source>
</evidence>
<sequence>MPEWVPNEDNGQFLPRSFICRISDNFHNNLVVNDTVQGVRNKYCTVCARSPATDAKNTVASHKCAKNWSGSSASMEQNVIVEVIFLSIGMHGLVYCHLIADGDCSVHGKLMDAMSYWTTQCARKANRCYVLLDNSVHGKLIDAMSYWTTRHVEKIEKKQSEDKYYLSIEELRKDILNSPFYILGNHSEFSETHYLCDGLPKPGEDNLVEMLHRIIHKSSVNKKAGKLRRRRLIFHGRNRVEHRNKKNFNSDYGPNASLSTPDMSQSTTNWGIEKESVAIAQFERDNRGIVVQISGLFVEEEYPFLGASLDGLIGDDQIIKVKCPSSAISMPPLDAHAKGKIKYLEMKDGMPQLKLSHNYMYQVQGVLHISWQKTCNFVVWSPEGMVFLKIQRDKDFWENKMVTKLLTFFYDSPLPEIIYPRRPRNMPIRELPHIKSAQEAKRWKKKSENRAPVETTKIICEESYVM</sequence>
<organism evidence="4 5">
    <name type="scientific">Dryococelus australis</name>
    <dbReference type="NCBI Taxonomy" id="614101"/>
    <lineage>
        <taxon>Eukaryota</taxon>
        <taxon>Metazoa</taxon>
        <taxon>Ecdysozoa</taxon>
        <taxon>Arthropoda</taxon>
        <taxon>Hexapoda</taxon>
        <taxon>Insecta</taxon>
        <taxon>Pterygota</taxon>
        <taxon>Neoptera</taxon>
        <taxon>Polyneoptera</taxon>
        <taxon>Phasmatodea</taxon>
        <taxon>Verophasmatodea</taxon>
        <taxon>Anareolatae</taxon>
        <taxon>Phasmatidae</taxon>
        <taxon>Eurycanthinae</taxon>
        <taxon>Dryococelus</taxon>
    </lineage>
</organism>
<dbReference type="Proteomes" id="UP001159363">
    <property type="component" value="Chromosome 9"/>
</dbReference>
<proteinExistence type="predicted"/>
<feature type="domain" description="YqaJ viral recombinase" evidence="2">
    <location>
        <begin position="259"/>
        <end position="370"/>
    </location>
</feature>
<dbReference type="InterPro" id="IPR011335">
    <property type="entry name" value="Restrct_endonuc-II-like"/>
</dbReference>
<evidence type="ECO:0000313" key="4">
    <source>
        <dbReference type="EMBL" id="KAJ8873443.1"/>
    </source>
</evidence>
<reference evidence="4 5" key="1">
    <citation type="submission" date="2023-02" db="EMBL/GenBank/DDBJ databases">
        <title>LHISI_Scaffold_Assembly.</title>
        <authorList>
            <person name="Stuart O.P."/>
            <person name="Cleave R."/>
            <person name="Magrath M.J.L."/>
            <person name="Mikheyev A.S."/>
        </authorList>
    </citation>
    <scope>NUCLEOTIDE SEQUENCE [LARGE SCALE GENOMIC DNA]</scope>
    <source>
        <strain evidence="4">Daus_M_001</strain>
        <tissue evidence="4">Leg muscle</tissue>
    </source>
</reference>
<dbReference type="InterPro" id="IPR019080">
    <property type="entry name" value="YqaJ_viral_recombinase"/>
</dbReference>
<evidence type="ECO:0000256" key="1">
    <source>
        <dbReference type="SAM" id="MobiDB-lite"/>
    </source>
</evidence>
<dbReference type="CDD" id="cd22343">
    <property type="entry name" value="PDDEXK_lambda_exonuclease-like"/>
    <property type="match status" value="1"/>
</dbReference>
<gene>
    <name evidence="4" type="ORF">PR048_024260</name>
</gene>
<accession>A0ABQ9GN69</accession>
<feature type="region of interest" description="Disordered" evidence="1">
    <location>
        <begin position="244"/>
        <end position="265"/>
    </location>
</feature>
<dbReference type="Pfam" id="PF20700">
    <property type="entry name" value="Mutator"/>
    <property type="match status" value="1"/>
</dbReference>
<dbReference type="InterPro" id="IPR049012">
    <property type="entry name" value="Mutator_transp_dom"/>
</dbReference>
<evidence type="ECO:0000259" key="3">
    <source>
        <dbReference type="Pfam" id="PF20700"/>
    </source>
</evidence>
<evidence type="ECO:0000259" key="2">
    <source>
        <dbReference type="Pfam" id="PF09588"/>
    </source>
</evidence>
<dbReference type="InterPro" id="IPR051703">
    <property type="entry name" value="NF-kappa-B_Signaling_Reg"/>
</dbReference>
<dbReference type="EMBL" id="JARBHB010000010">
    <property type="protein sequence ID" value="KAJ8873443.1"/>
    <property type="molecule type" value="Genomic_DNA"/>
</dbReference>
<comment type="caution">
    <text evidence="4">The sequence shown here is derived from an EMBL/GenBank/DDBJ whole genome shotgun (WGS) entry which is preliminary data.</text>
</comment>